<gene>
    <name evidence="1" type="ORF">K234311028_p20260</name>
</gene>
<dbReference type="EMBL" id="AP026820">
    <property type="protein sequence ID" value="BDR82543.1"/>
    <property type="molecule type" value="Genomic_DNA"/>
</dbReference>
<dbReference type="Proteomes" id="UP001321763">
    <property type="component" value="Plasmid pKHSU-234311-028-2"/>
</dbReference>
<geneLocation type="plasmid" evidence="1 2">
    <name>pKHSU-234311-028-2</name>
</geneLocation>
<organism evidence="1 2">
    <name type="scientific">Clostridium tetani</name>
    <dbReference type="NCBI Taxonomy" id="1513"/>
    <lineage>
        <taxon>Bacteria</taxon>
        <taxon>Bacillati</taxon>
        <taxon>Bacillota</taxon>
        <taxon>Clostridia</taxon>
        <taxon>Eubacteriales</taxon>
        <taxon>Clostridiaceae</taxon>
        <taxon>Clostridium</taxon>
    </lineage>
</organism>
<keyword evidence="1" id="KW-0614">Plasmid</keyword>
<accession>A0ABC8EFU1</accession>
<sequence>MNNEVVKVTPAKFPCPGAPGKQFKRTNTMTVKLILDTTEFKDKLNRIEKQVDRIIDKITFLKFERDLDKVKNVVINNDSSNAKIADKILKKLEECREKLK</sequence>
<evidence type="ECO:0000313" key="1">
    <source>
        <dbReference type="EMBL" id="BDR82543.1"/>
    </source>
</evidence>
<reference evidence="1 2" key="1">
    <citation type="submission" date="2022-09" db="EMBL/GenBank/DDBJ databases">
        <title>complete genome sequences of Clostridium tetani str. KHSU-234311-028 isolated from soil.</title>
        <authorList>
            <person name="Sekizuka T."/>
            <person name="Shitada C."/>
            <person name="Takahashi M."/>
            <person name="Kuroda M."/>
        </authorList>
    </citation>
    <scope>NUCLEOTIDE SEQUENCE [LARGE SCALE GENOMIC DNA]</scope>
    <source>
        <strain evidence="1 2">KHSU-234311-028</strain>
        <plasmid evidence="1 2">pKHSU-234311-028-2</plasmid>
    </source>
</reference>
<dbReference type="AlphaFoldDB" id="A0ABC8EFU1"/>
<proteinExistence type="predicted"/>
<name>A0ABC8EFU1_CLOTA</name>
<evidence type="ECO:0000313" key="2">
    <source>
        <dbReference type="Proteomes" id="UP001321763"/>
    </source>
</evidence>
<protein>
    <submittedName>
        <fullName evidence="1">Uncharacterized protein</fullName>
    </submittedName>
</protein>
<dbReference type="RefSeq" id="WP_317725138.1">
    <property type="nucleotide sequence ID" value="NZ_AP026820.1"/>
</dbReference>